<name>A0A4Z2ID31_9TELE</name>
<dbReference type="OrthoDB" id="10658151at2759"/>
<sequence length="292" mass="31472">MNPSVTINTLGGETLQMTWPQVVTASFLSALGDRKQELQQIQSHQPLSSEDSKPCGVGLEAEVVLTRGVSCEDLSMWLEDDNQSVISTDGSSWANGGNIGVRVIVLTPHLGEEKVKPLSVPASYGKSSSRTSSFQRSPSHRSKLSTPTNQSGLGTRCTINDSCGSRGGSGPRGGRYSVGGEKKEKERTLDALTQTKETSCYETYVRVLGEDLKLSVGLAGASHNSGRGEDPINTLDAFAGRFHFLQERPGLAFLRKLPHSVAGKAITLPHVIVGAVGHTWKQRERERMSQQV</sequence>
<protein>
    <submittedName>
        <fullName evidence="2">Uncharacterized protein</fullName>
    </submittedName>
</protein>
<dbReference type="AlphaFoldDB" id="A0A4Z2ID31"/>
<accession>A0A4Z2ID31</accession>
<keyword evidence="3" id="KW-1185">Reference proteome</keyword>
<evidence type="ECO:0000256" key="1">
    <source>
        <dbReference type="SAM" id="MobiDB-lite"/>
    </source>
</evidence>
<evidence type="ECO:0000313" key="2">
    <source>
        <dbReference type="EMBL" id="TNN75860.1"/>
    </source>
</evidence>
<reference evidence="2 3" key="1">
    <citation type="submission" date="2019-03" db="EMBL/GenBank/DDBJ databases">
        <title>First draft genome of Liparis tanakae, snailfish: a comprehensive survey of snailfish specific genes.</title>
        <authorList>
            <person name="Kim W."/>
            <person name="Song I."/>
            <person name="Jeong J.-H."/>
            <person name="Kim D."/>
            <person name="Kim S."/>
            <person name="Ryu S."/>
            <person name="Song J.Y."/>
            <person name="Lee S.K."/>
        </authorList>
    </citation>
    <scope>NUCLEOTIDE SEQUENCE [LARGE SCALE GENOMIC DNA]</scope>
    <source>
        <tissue evidence="2">Muscle</tissue>
    </source>
</reference>
<feature type="compositionally biased region" description="Polar residues" evidence="1">
    <location>
        <begin position="144"/>
        <end position="163"/>
    </location>
</feature>
<feature type="compositionally biased region" description="Gly residues" evidence="1">
    <location>
        <begin position="165"/>
        <end position="177"/>
    </location>
</feature>
<evidence type="ECO:0000313" key="3">
    <source>
        <dbReference type="Proteomes" id="UP000314294"/>
    </source>
</evidence>
<organism evidence="2 3">
    <name type="scientific">Liparis tanakae</name>
    <name type="common">Tanaka's snailfish</name>
    <dbReference type="NCBI Taxonomy" id="230148"/>
    <lineage>
        <taxon>Eukaryota</taxon>
        <taxon>Metazoa</taxon>
        <taxon>Chordata</taxon>
        <taxon>Craniata</taxon>
        <taxon>Vertebrata</taxon>
        <taxon>Euteleostomi</taxon>
        <taxon>Actinopterygii</taxon>
        <taxon>Neopterygii</taxon>
        <taxon>Teleostei</taxon>
        <taxon>Neoteleostei</taxon>
        <taxon>Acanthomorphata</taxon>
        <taxon>Eupercaria</taxon>
        <taxon>Perciformes</taxon>
        <taxon>Cottioidei</taxon>
        <taxon>Cottales</taxon>
        <taxon>Liparidae</taxon>
        <taxon>Liparis</taxon>
    </lineage>
</organism>
<proteinExistence type="predicted"/>
<dbReference type="Proteomes" id="UP000314294">
    <property type="component" value="Unassembled WGS sequence"/>
</dbReference>
<feature type="region of interest" description="Disordered" evidence="1">
    <location>
        <begin position="116"/>
        <end position="185"/>
    </location>
</feature>
<dbReference type="EMBL" id="SRLO01000098">
    <property type="protein sequence ID" value="TNN75860.1"/>
    <property type="molecule type" value="Genomic_DNA"/>
</dbReference>
<gene>
    <name evidence="2" type="ORF">EYF80_013830</name>
</gene>
<comment type="caution">
    <text evidence="2">The sequence shown here is derived from an EMBL/GenBank/DDBJ whole genome shotgun (WGS) entry which is preliminary data.</text>
</comment>
<feature type="compositionally biased region" description="Low complexity" evidence="1">
    <location>
        <begin position="127"/>
        <end position="137"/>
    </location>
</feature>